<dbReference type="AlphaFoldDB" id="A0A2K1YJ31"/>
<dbReference type="SMART" id="SM01375">
    <property type="entry name" value="Dynein_light"/>
    <property type="match status" value="1"/>
</dbReference>
<evidence type="ECO:0000256" key="6">
    <source>
        <dbReference type="ARBA" id="ARBA00022816"/>
    </source>
</evidence>
<evidence type="ECO:0000256" key="4">
    <source>
        <dbReference type="ARBA" id="ARBA00022490"/>
    </source>
</evidence>
<reference evidence="12 13" key="1">
    <citation type="journal article" date="2006" name="Science">
        <title>The genome of black cottonwood, Populus trichocarpa (Torr. &amp; Gray).</title>
        <authorList>
            <person name="Tuskan G.A."/>
            <person name="Difazio S."/>
            <person name="Jansson S."/>
            <person name="Bohlmann J."/>
            <person name="Grigoriev I."/>
            <person name="Hellsten U."/>
            <person name="Putnam N."/>
            <person name="Ralph S."/>
            <person name="Rombauts S."/>
            <person name="Salamov A."/>
            <person name="Schein J."/>
            <person name="Sterck L."/>
            <person name="Aerts A."/>
            <person name="Bhalerao R.R."/>
            <person name="Bhalerao R.P."/>
            <person name="Blaudez D."/>
            <person name="Boerjan W."/>
            <person name="Brun A."/>
            <person name="Brunner A."/>
            <person name="Busov V."/>
            <person name="Campbell M."/>
            <person name="Carlson J."/>
            <person name="Chalot M."/>
            <person name="Chapman J."/>
            <person name="Chen G.L."/>
            <person name="Cooper D."/>
            <person name="Coutinho P.M."/>
            <person name="Couturier J."/>
            <person name="Covert S."/>
            <person name="Cronk Q."/>
            <person name="Cunningham R."/>
            <person name="Davis J."/>
            <person name="Degroeve S."/>
            <person name="Dejardin A."/>
            <person name="Depamphilis C."/>
            <person name="Detter J."/>
            <person name="Dirks B."/>
            <person name="Dubchak I."/>
            <person name="Duplessis S."/>
            <person name="Ehlting J."/>
            <person name="Ellis B."/>
            <person name="Gendler K."/>
            <person name="Goodstein D."/>
            <person name="Gribskov M."/>
            <person name="Grimwood J."/>
            <person name="Groover A."/>
            <person name="Gunter L."/>
            <person name="Hamberger B."/>
            <person name="Heinze B."/>
            <person name="Helariutta Y."/>
            <person name="Henrissat B."/>
            <person name="Holligan D."/>
            <person name="Holt R."/>
            <person name="Huang W."/>
            <person name="Islam-Faridi N."/>
            <person name="Jones S."/>
            <person name="Jones-Rhoades M."/>
            <person name="Jorgensen R."/>
            <person name="Joshi C."/>
            <person name="Kangasjarvi J."/>
            <person name="Karlsson J."/>
            <person name="Kelleher C."/>
            <person name="Kirkpatrick R."/>
            <person name="Kirst M."/>
            <person name="Kohler A."/>
            <person name="Kalluri U."/>
            <person name="Larimer F."/>
            <person name="Leebens-Mack J."/>
            <person name="Leple J.C."/>
            <person name="Locascio P."/>
            <person name="Lou Y."/>
            <person name="Lucas S."/>
            <person name="Martin F."/>
            <person name="Montanini B."/>
            <person name="Napoli C."/>
            <person name="Nelson D.R."/>
            <person name="Nelson C."/>
            <person name="Nieminen K."/>
            <person name="Nilsson O."/>
            <person name="Pereda V."/>
            <person name="Peter G."/>
            <person name="Philippe R."/>
            <person name="Pilate G."/>
            <person name="Poliakov A."/>
            <person name="Razumovskaya J."/>
            <person name="Richardson P."/>
            <person name="Rinaldi C."/>
            <person name="Ritland K."/>
            <person name="Rouze P."/>
            <person name="Ryaboy D."/>
            <person name="Schmutz J."/>
            <person name="Schrader J."/>
            <person name="Segerman B."/>
            <person name="Shin H."/>
            <person name="Siddiqui A."/>
            <person name="Sterky F."/>
            <person name="Terry A."/>
            <person name="Tsai C.J."/>
            <person name="Uberbacher E."/>
            <person name="Unneberg P."/>
            <person name="Vahala J."/>
            <person name="Wall K."/>
            <person name="Wessler S."/>
            <person name="Yang G."/>
            <person name="Yin T."/>
            <person name="Douglas C."/>
            <person name="Marra M."/>
            <person name="Sandberg G."/>
            <person name="Van de Peer Y."/>
            <person name="Rokhsar D."/>
        </authorList>
    </citation>
    <scope>NUCLEOTIDE SEQUENCE [LARGE SCALE GENOMIC DNA]</scope>
    <source>
        <strain evidence="13">cv. Nisqually</strain>
    </source>
</reference>
<evidence type="ECO:0000256" key="10">
    <source>
        <dbReference type="RuleBase" id="RU365010"/>
    </source>
</evidence>
<dbReference type="OrthoDB" id="10033309at2759"/>
<dbReference type="InterPro" id="IPR001372">
    <property type="entry name" value="Dynein_light_chain_typ-1/2"/>
</dbReference>
<dbReference type="PANTHER" id="PTHR11886:SF49">
    <property type="entry name" value="DYNEIN LIGHT CHAIN"/>
    <property type="match status" value="1"/>
</dbReference>
<evidence type="ECO:0000256" key="7">
    <source>
        <dbReference type="ARBA" id="ARBA00022927"/>
    </source>
</evidence>
<evidence type="ECO:0000313" key="13">
    <source>
        <dbReference type="Proteomes" id="UP000006729"/>
    </source>
</evidence>
<organism evidence="12 13">
    <name type="scientific">Populus trichocarpa</name>
    <name type="common">Western balsam poplar</name>
    <name type="synonym">Populus balsamifera subsp. trichocarpa</name>
    <dbReference type="NCBI Taxonomy" id="3694"/>
    <lineage>
        <taxon>Eukaryota</taxon>
        <taxon>Viridiplantae</taxon>
        <taxon>Streptophyta</taxon>
        <taxon>Embryophyta</taxon>
        <taxon>Tracheophyta</taxon>
        <taxon>Spermatophyta</taxon>
        <taxon>Magnoliopsida</taxon>
        <taxon>eudicotyledons</taxon>
        <taxon>Gunneridae</taxon>
        <taxon>Pentapetalae</taxon>
        <taxon>rosids</taxon>
        <taxon>fabids</taxon>
        <taxon>Malpighiales</taxon>
        <taxon>Salicaceae</taxon>
        <taxon>Saliceae</taxon>
        <taxon>Populus</taxon>
    </lineage>
</organism>
<dbReference type="KEGG" id="pop:7462338"/>
<keyword evidence="7" id="KW-0653">Protein transport</keyword>
<keyword evidence="10" id="KW-0505">Motor protein</keyword>
<gene>
    <name evidence="12" type="ORF">POPTR_011G120400</name>
</gene>
<evidence type="ECO:0000256" key="8">
    <source>
        <dbReference type="ARBA" id="ARBA00023212"/>
    </source>
</evidence>
<keyword evidence="4 10" id="KW-0963">Cytoplasm</keyword>
<evidence type="ECO:0000256" key="5">
    <source>
        <dbReference type="ARBA" id="ARBA00022701"/>
    </source>
</evidence>
<dbReference type="InParanoid" id="A0A2K1YJ31"/>
<evidence type="ECO:0000256" key="3">
    <source>
        <dbReference type="ARBA" id="ARBA00022448"/>
    </source>
</evidence>
<dbReference type="GO" id="GO:0051028">
    <property type="term" value="P:mRNA transport"/>
    <property type="evidence" value="ECO:0007669"/>
    <property type="project" value="UniProtKB-KW"/>
</dbReference>
<keyword evidence="10" id="KW-0243">Dynein</keyword>
<dbReference type="GO" id="GO:0005868">
    <property type="term" value="C:cytoplasmic dynein complex"/>
    <property type="evidence" value="ECO:0000318"/>
    <property type="project" value="GO_Central"/>
</dbReference>
<sequence>MDGMASRRYQEEEAGSKQHYPTVQISQQEATVMTQDRSPTEEFRIKLAAIALSLNVRLRSSDMPVDMQERALRYARSFLDKSPSSAAPKPRPNLTLLARALKKEFDSAYGVAWHCVVGKSFGSFVTHSQGGFIYFSIDSLFILLFKTEVQLVTELEPSSQSVDPL</sequence>
<dbReference type="CDD" id="cd21452">
    <property type="entry name" value="DLC-like_DYNLL1_DYNLL2"/>
    <property type="match status" value="1"/>
</dbReference>
<accession>A0A2K1YJ31</accession>
<name>A0A2K1YJ31_POPTR</name>
<dbReference type="InterPro" id="IPR037177">
    <property type="entry name" value="DLC_sf"/>
</dbReference>
<comment type="similarity">
    <text evidence="10">Belongs to the dynein light chain family.</text>
</comment>
<comment type="subcellular location">
    <subcellularLocation>
        <location evidence="2 10">Cytoplasm</location>
        <location evidence="2 10">Cytoskeleton</location>
    </subcellularLocation>
    <subcellularLocation>
        <location evidence="1">Nucleus</location>
    </subcellularLocation>
</comment>
<dbReference type="GO" id="GO:0005634">
    <property type="term" value="C:nucleus"/>
    <property type="evidence" value="ECO:0007669"/>
    <property type="project" value="UniProtKB-SubCell"/>
</dbReference>
<dbReference type="FunFam" id="3.30.740.10:FF:000005">
    <property type="entry name" value="Dynein light chain"/>
    <property type="match status" value="1"/>
</dbReference>
<dbReference type="SUPFAM" id="SSF54648">
    <property type="entry name" value="DLC"/>
    <property type="match status" value="1"/>
</dbReference>
<keyword evidence="3" id="KW-0813">Transport</keyword>
<dbReference type="GO" id="GO:0005874">
    <property type="term" value="C:microtubule"/>
    <property type="evidence" value="ECO:0007669"/>
    <property type="project" value="UniProtKB-KW"/>
</dbReference>
<evidence type="ECO:0000256" key="11">
    <source>
        <dbReference type="SAM" id="MobiDB-lite"/>
    </source>
</evidence>
<dbReference type="GO" id="GO:0045505">
    <property type="term" value="F:dynein intermediate chain binding"/>
    <property type="evidence" value="ECO:0000318"/>
    <property type="project" value="GO_Central"/>
</dbReference>
<keyword evidence="9" id="KW-0539">Nucleus</keyword>
<keyword evidence="13" id="KW-1185">Reference proteome</keyword>
<keyword evidence="8 10" id="KW-0206">Cytoskeleton</keyword>
<dbReference type="Pfam" id="PF01221">
    <property type="entry name" value="Dynein_light"/>
    <property type="match status" value="1"/>
</dbReference>
<dbReference type="GO" id="GO:0015031">
    <property type="term" value="P:protein transport"/>
    <property type="evidence" value="ECO:0007669"/>
    <property type="project" value="UniProtKB-KW"/>
</dbReference>
<keyword evidence="5 10" id="KW-0493">Microtubule</keyword>
<evidence type="ECO:0000256" key="2">
    <source>
        <dbReference type="ARBA" id="ARBA00004245"/>
    </source>
</evidence>
<dbReference type="Proteomes" id="UP000006729">
    <property type="component" value="Chromosome 11"/>
</dbReference>
<dbReference type="PANTHER" id="PTHR11886">
    <property type="entry name" value="DYNEIN LIGHT CHAIN"/>
    <property type="match status" value="1"/>
</dbReference>
<proteinExistence type="inferred from homology"/>
<evidence type="ECO:0000256" key="9">
    <source>
        <dbReference type="ARBA" id="ARBA00023242"/>
    </source>
</evidence>
<keyword evidence="6" id="KW-0509">mRNA transport</keyword>
<dbReference type="GO" id="GO:0007017">
    <property type="term" value="P:microtubule-based process"/>
    <property type="evidence" value="ECO:0007669"/>
    <property type="project" value="InterPro"/>
</dbReference>
<dbReference type="STRING" id="3694.A0A2K1YJ31"/>
<evidence type="ECO:0000313" key="12">
    <source>
        <dbReference type="EMBL" id="PNT13041.2"/>
    </source>
</evidence>
<dbReference type="Gene3D" id="3.30.740.10">
    <property type="entry name" value="Protein Inhibitor Of Neuronal Nitric Oxide Synthase"/>
    <property type="match status" value="1"/>
</dbReference>
<protein>
    <recommendedName>
        <fullName evidence="10">Dynein light chain</fullName>
    </recommendedName>
</protein>
<evidence type="ECO:0000256" key="1">
    <source>
        <dbReference type="ARBA" id="ARBA00004123"/>
    </source>
</evidence>
<feature type="region of interest" description="Disordered" evidence="11">
    <location>
        <begin position="1"/>
        <end position="24"/>
    </location>
</feature>
<dbReference type="EMBL" id="CM009300">
    <property type="protein sequence ID" value="PNT13041.2"/>
    <property type="molecule type" value="Genomic_DNA"/>
</dbReference>